<accession>A0A9D2NNH0</accession>
<organism evidence="2 3">
    <name type="scientific">Candidatus Mediterraneibacter faecipullorum</name>
    <dbReference type="NCBI Taxonomy" id="2838670"/>
    <lineage>
        <taxon>Bacteria</taxon>
        <taxon>Bacillati</taxon>
        <taxon>Bacillota</taxon>
        <taxon>Clostridia</taxon>
        <taxon>Lachnospirales</taxon>
        <taxon>Lachnospiraceae</taxon>
        <taxon>Mediterraneibacter</taxon>
    </lineage>
</organism>
<gene>
    <name evidence="2" type="ORF">H9758_07860</name>
</gene>
<sequence>MPHGEHKPGAVRFKEAEDTKELAVIANVLCLVIMIVLAILVFVRCRHYIAGNSWQMLVGALASLLPNIVFGFIPFIIGMVYPRWLFLAMLGVCAIGMGAGDYYNVYNALTQMPKGARTYLYQFNSYWYMP</sequence>
<comment type="caution">
    <text evidence="2">The sequence shown here is derived from an EMBL/GenBank/DDBJ whole genome shotgun (WGS) entry which is preliminary data.</text>
</comment>
<dbReference type="Proteomes" id="UP000823890">
    <property type="component" value="Unassembled WGS sequence"/>
</dbReference>
<dbReference type="Pfam" id="PF11667">
    <property type="entry name" value="DUF3267"/>
    <property type="match status" value="1"/>
</dbReference>
<keyword evidence="1" id="KW-1133">Transmembrane helix</keyword>
<evidence type="ECO:0000313" key="3">
    <source>
        <dbReference type="Proteomes" id="UP000823890"/>
    </source>
</evidence>
<feature type="transmembrane region" description="Helical" evidence="1">
    <location>
        <begin position="22"/>
        <end position="45"/>
    </location>
</feature>
<reference evidence="2" key="1">
    <citation type="journal article" date="2021" name="PeerJ">
        <title>Extensive microbial diversity within the chicken gut microbiome revealed by metagenomics and culture.</title>
        <authorList>
            <person name="Gilroy R."/>
            <person name="Ravi A."/>
            <person name="Getino M."/>
            <person name="Pursley I."/>
            <person name="Horton D.L."/>
            <person name="Alikhan N.F."/>
            <person name="Baker D."/>
            <person name="Gharbi K."/>
            <person name="Hall N."/>
            <person name="Watson M."/>
            <person name="Adriaenssens E.M."/>
            <person name="Foster-Nyarko E."/>
            <person name="Jarju S."/>
            <person name="Secka A."/>
            <person name="Antonio M."/>
            <person name="Oren A."/>
            <person name="Chaudhuri R.R."/>
            <person name="La Ragione R."/>
            <person name="Hildebrand F."/>
            <person name="Pallen M.J."/>
        </authorList>
    </citation>
    <scope>NUCLEOTIDE SEQUENCE</scope>
    <source>
        <strain evidence="2">ChiW19-954</strain>
    </source>
</reference>
<reference evidence="2" key="2">
    <citation type="submission" date="2021-04" db="EMBL/GenBank/DDBJ databases">
        <authorList>
            <person name="Gilroy R."/>
        </authorList>
    </citation>
    <scope>NUCLEOTIDE SEQUENCE</scope>
    <source>
        <strain evidence="2">ChiW19-954</strain>
    </source>
</reference>
<dbReference type="EMBL" id="DWWO01000099">
    <property type="protein sequence ID" value="HJC34493.1"/>
    <property type="molecule type" value="Genomic_DNA"/>
</dbReference>
<evidence type="ECO:0000256" key="1">
    <source>
        <dbReference type="SAM" id="Phobius"/>
    </source>
</evidence>
<evidence type="ECO:0000313" key="2">
    <source>
        <dbReference type="EMBL" id="HJC34493.1"/>
    </source>
</evidence>
<name>A0A9D2NNH0_9FIRM</name>
<keyword evidence="1" id="KW-0812">Transmembrane</keyword>
<feature type="transmembrane region" description="Helical" evidence="1">
    <location>
        <begin position="84"/>
        <end position="105"/>
    </location>
</feature>
<keyword evidence="1" id="KW-0472">Membrane</keyword>
<protein>
    <submittedName>
        <fullName evidence="2">DUF3267 domain-containing protein</fullName>
    </submittedName>
</protein>
<feature type="transmembrane region" description="Helical" evidence="1">
    <location>
        <begin position="57"/>
        <end position="78"/>
    </location>
</feature>
<proteinExistence type="predicted"/>
<dbReference type="AlphaFoldDB" id="A0A9D2NNH0"/>
<dbReference type="InterPro" id="IPR021683">
    <property type="entry name" value="DUF3267"/>
</dbReference>